<dbReference type="NCBIfam" id="TIGR01764">
    <property type="entry name" value="excise"/>
    <property type="match status" value="1"/>
</dbReference>
<gene>
    <name evidence="2" type="ORF">ITQ90_08920</name>
</gene>
<accession>A0AB73HIB9</accession>
<dbReference type="InterPro" id="IPR009061">
    <property type="entry name" value="DNA-bd_dom_put_sf"/>
</dbReference>
<dbReference type="Proteomes" id="UP001194632">
    <property type="component" value="Unassembled WGS sequence"/>
</dbReference>
<feature type="domain" description="Helix-turn-helix" evidence="1">
    <location>
        <begin position="26"/>
        <end position="73"/>
    </location>
</feature>
<dbReference type="Pfam" id="PF12728">
    <property type="entry name" value="HTH_17"/>
    <property type="match status" value="1"/>
</dbReference>
<dbReference type="GO" id="GO:0003677">
    <property type="term" value="F:DNA binding"/>
    <property type="evidence" value="ECO:0007669"/>
    <property type="project" value="InterPro"/>
</dbReference>
<proteinExistence type="predicted"/>
<name>A0AB73HIB9_PEDPE</name>
<evidence type="ECO:0000313" key="3">
    <source>
        <dbReference type="Proteomes" id="UP001194632"/>
    </source>
</evidence>
<dbReference type="SUPFAM" id="SSF46955">
    <property type="entry name" value="Putative DNA-binding domain"/>
    <property type="match status" value="1"/>
</dbReference>
<evidence type="ECO:0000313" key="2">
    <source>
        <dbReference type="EMBL" id="MBF7115581.1"/>
    </source>
</evidence>
<dbReference type="EMBL" id="JADOFP010000008">
    <property type="protein sequence ID" value="MBF7115581.1"/>
    <property type="molecule type" value="Genomic_DNA"/>
</dbReference>
<dbReference type="InterPro" id="IPR041657">
    <property type="entry name" value="HTH_17"/>
</dbReference>
<dbReference type="RefSeq" id="WP_055126099.1">
    <property type="nucleotide sequence ID" value="NZ_CBDBYE010000001.1"/>
</dbReference>
<organism evidence="2 3">
    <name type="scientific">Pediococcus pentosaceus</name>
    <dbReference type="NCBI Taxonomy" id="1255"/>
    <lineage>
        <taxon>Bacteria</taxon>
        <taxon>Bacillati</taxon>
        <taxon>Bacillota</taxon>
        <taxon>Bacilli</taxon>
        <taxon>Lactobacillales</taxon>
        <taxon>Lactobacillaceae</taxon>
        <taxon>Pediococcus</taxon>
    </lineage>
</organism>
<evidence type="ECO:0000259" key="1">
    <source>
        <dbReference type="Pfam" id="PF12728"/>
    </source>
</evidence>
<dbReference type="InterPro" id="IPR010093">
    <property type="entry name" value="SinI_DNA-bd"/>
</dbReference>
<sequence length="76" mass="8817">MELKQITDNKELMEQLSLMFSPAPRYMNKKEACKYMGICYRTFQKAIAEGLPAVQIGGVLRFDRLAIDEYLKNKII</sequence>
<protein>
    <submittedName>
        <fullName evidence="2">Helix-turn-helix domain-containing protein</fullName>
    </submittedName>
</protein>
<dbReference type="AlphaFoldDB" id="A0AB73HIB9"/>
<comment type="caution">
    <text evidence="2">The sequence shown here is derived from an EMBL/GenBank/DDBJ whole genome shotgun (WGS) entry which is preliminary data.</text>
</comment>
<reference evidence="2" key="1">
    <citation type="submission" date="2020-11" db="EMBL/GenBank/DDBJ databases">
        <title>Antibiotic susceptibility profiles of Pediococcus pentosaceus from various origins and their implications for the safety assessment of strains with food-technology applications.</title>
        <authorList>
            <person name="Shani N."/>
            <person name="Oberhaensli S."/>
            <person name="Arias E."/>
        </authorList>
    </citation>
    <scope>NUCLEOTIDE SEQUENCE</scope>
    <source>
        <strain evidence="2">FAM 24207</strain>
    </source>
</reference>